<dbReference type="Proteomes" id="UP001139207">
    <property type="component" value="Unassembled WGS sequence"/>
</dbReference>
<dbReference type="CDD" id="cd02012">
    <property type="entry name" value="TPP_TK"/>
    <property type="match status" value="1"/>
</dbReference>
<sequence length="289" mass="31422">MTVAHDVIDPERVQRIRESAYRIRQYAITQAELQGQGYIGQALDLADILAVLYADQLVLNPHDVADPERDRCFMSMGHYGLALYAALVEAKFLPEEELQTYAADDSRLPMSAMAVYTPGVEISGGSLGHGLPIALGAAMALARKGGSQIVVNLLSDGELDEGSTWEAAKVAGDLKLKNIVAVVDVNGQQADGSTRPGELLDGSATARRFEAFGWTAHDVDGHDIEALIRALETARAAEDGRPHVLVCRTVMGKGVPMLENRDKLHFMRVDEEEWVQVKKQLKEGFGNGQ</sequence>
<feature type="domain" description="Transketolase N-terminal" evidence="4">
    <location>
        <begin position="20"/>
        <end position="281"/>
    </location>
</feature>
<organism evidence="5 6">
    <name type="scientific">Corynebacterium kalidii</name>
    <dbReference type="NCBI Taxonomy" id="2931982"/>
    <lineage>
        <taxon>Bacteria</taxon>
        <taxon>Bacillati</taxon>
        <taxon>Actinomycetota</taxon>
        <taxon>Actinomycetes</taxon>
        <taxon>Mycobacteriales</taxon>
        <taxon>Corynebacteriaceae</taxon>
        <taxon>Corynebacterium</taxon>
    </lineage>
</organism>
<dbReference type="InterPro" id="IPR029061">
    <property type="entry name" value="THDP-binding"/>
</dbReference>
<accession>A0A9X1WH27</accession>
<dbReference type="PANTHER" id="PTHR47514">
    <property type="entry name" value="TRANSKETOLASE N-TERMINAL SECTION-RELATED"/>
    <property type="match status" value="1"/>
</dbReference>
<gene>
    <name evidence="5" type="ORF">MUN33_00870</name>
</gene>
<dbReference type="EMBL" id="JALIEA010000006">
    <property type="protein sequence ID" value="MCJ7857275.1"/>
    <property type="molecule type" value="Genomic_DNA"/>
</dbReference>
<evidence type="ECO:0000256" key="2">
    <source>
        <dbReference type="ARBA" id="ARBA00007131"/>
    </source>
</evidence>
<evidence type="ECO:0000313" key="6">
    <source>
        <dbReference type="Proteomes" id="UP001139207"/>
    </source>
</evidence>
<comment type="caution">
    <text evidence="5">The sequence shown here is derived from an EMBL/GenBank/DDBJ whole genome shotgun (WGS) entry which is preliminary data.</text>
</comment>
<evidence type="ECO:0000259" key="4">
    <source>
        <dbReference type="Pfam" id="PF00456"/>
    </source>
</evidence>
<proteinExistence type="inferred from homology"/>
<comment type="similarity">
    <text evidence="2">Belongs to the transketolase family.</text>
</comment>
<dbReference type="RefSeq" id="WP_244803022.1">
    <property type="nucleotide sequence ID" value="NZ_JALIEA010000006.1"/>
</dbReference>
<dbReference type="SUPFAM" id="SSF52518">
    <property type="entry name" value="Thiamin diphosphate-binding fold (THDP-binding)"/>
    <property type="match status" value="1"/>
</dbReference>
<evidence type="ECO:0000313" key="5">
    <source>
        <dbReference type="EMBL" id="MCJ7857275.1"/>
    </source>
</evidence>
<dbReference type="Gene3D" id="3.40.50.970">
    <property type="match status" value="1"/>
</dbReference>
<name>A0A9X1WH27_9CORY</name>
<dbReference type="PANTHER" id="PTHR47514:SF1">
    <property type="entry name" value="TRANSKETOLASE N-TERMINAL SECTION-RELATED"/>
    <property type="match status" value="1"/>
</dbReference>
<comment type="cofactor">
    <cofactor evidence="1">
        <name>thiamine diphosphate</name>
        <dbReference type="ChEBI" id="CHEBI:58937"/>
    </cofactor>
</comment>
<keyword evidence="3" id="KW-0786">Thiamine pyrophosphate</keyword>
<dbReference type="GO" id="GO:0000287">
    <property type="term" value="F:magnesium ion binding"/>
    <property type="evidence" value="ECO:0007669"/>
    <property type="project" value="UniProtKB-ARBA"/>
</dbReference>
<protein>
    <submittedName>
        <fullName evidence="5">Transketolase</fullName>
    </submittedName>
</protein>
<dbReference type="AlphaFoldDB" id="A0A9X1WH27"/>
<dbReference type="InterPro" id="IPR005474">
    <property type="entry name" value="Transketolase_N"/>
</dbReference>
<dbReference type="Pfam" id="PF00456">
    <property type="entry name" value="Transketolase_N"/>
    <property type="match status" value="1"/>
</dbReference>
<evidence type="ECO:0000256" key="1">
    <source>
        <dbReference type="ARBA" id="ARBA00001964"/>
    </source>
</evidence>
<reference evidence="5" key="1">
    <citation type="submission" date="2022-04" db="EMBL/GenBank/DDBJ databases">
        <title>Corynebacterium kalidii LD5P10.</title>
        <authorList>
            <person name="Sun J.Q."/>
        </authorList>
    </citation>
    <scope>NUCLEOTIDE SEQUENCE</scope>
    <source>
        <strain evidence="5">LD5P10</strain>
    </source>
</reference>
<evidence type="ECO:0000256" key="3">
    <source>
        <dbReference type="ARBA" id="ARBA00023052"/>
    </source>
</evidence>
<keyword evidence="6" id="KW-1185">Reference proteome</keyword>